<name>A0ABT6N6L1_9SPHN</name>
<feature type="binding site" evidence="12">
    <location>
        <position position="78"/>
    </location>
    <ligand>
        <name>Na(+)</name>
        <dbReference type="ChEBI" id="CHEBI:29101"/>
        <note>structural</note>
    </ligand>
</feature>
<dbReference type="PANTHER" id="PTHR28259">
    <property type="entry name" value="FLUORIDE EXPORT PROTEIN 1-RELATED"/>
    <property type="match status" value="1"/>
</dbReference>
<accession>A0ABT6N6L1</accession>
<sequence length="127" mass="13340">MPLLFVMIGGAIGAGIRFQVGRLSLALLGPGFPWGTWFINVSGGLFMGLLVGGLARFTPPSSEAWRLLVGVGVLGGYTTFSTFSLEAAMMIERGDWATAILYVTSSAVLAILLLFAGLWLSRMGAPA</sequence>
<dbReference type="PANTHER" id="PTHR28259:SF1">
    <property type="entry name" value="FLUORIDE EXPORT PROTEIN 1-RELATED"/>
    <property type="match status" value="1"/>
</dbReference>
<feature type="transmembrane region" description="Helical" evidence="12">
    <location>
        <begin position="67"/>
        <end position="91"/>
    </location>
</feature>
<evidence type="ECO:0000313" key="14">
    <source>
        <dbReference type="Proteomes" id="UP001160625"/>
    </source>
</evidence>
<evidence type="ECO:0000256" key="12">
    <source>
        <dbReference type="HAMAP-Rule" id="MF_00454"/>
    </source>
</evidence>
<comment type="function">
    <text evidence="12">Fluoride-specific ion channel. Important for reducing fluoride concentration in the cell, thus reducing its toxicity.</text>
</comment>
<evidence type="ECO:0000256" key="5">
    <source>
        <dbReference type="ARBA" id="ARBA00022989"/>
    </source>
</evidence>
<dbReference type="InterPro" id="IPR003691">
    <property type="entry name" value="FluC"/>
</dbReference>
<evidence type="ECO:0000256" key="9">
    <source>
        <dbReference type="ARBA" id="ARBA00023303"/>
    </source>
</evidence>
<comment type="similarity">
    <text evidence="10 12">Belongs to the fluoride channel Fluc/FEX (TC 1.A.43) family.</text>
</comment>
<evidence type="ECO:0000256" key="7">
    <source>
        <dbReference type="ARBA" id="ARBA00023065"/>
    </source>
</evidence>
<evidence type="ECO:0000256" key="8">
    <source>
        <dbReference type="ARBA" id="ARBA00023136"/>
    </source>
</evidence>
<comment type="caution">
    <text evidence="13">The sequence shown here is derived from an EMBL/GenBank/DDBJ whole genome shotgun (WGS) entry which is preliminary data.</text>
</comment>
<comment type="catalytic activity">
    <reaction evidence="11">
        <text>fluoride(in) = fluoride(out)</text>
        <dbReference type="Rhea" id="RHEA:76159"/>
        <dbReference type="ChEBI" id="CHEBI:17051"/>
    </reaction>
    <physiologicalReaction direction="left-to-right" evidence="11">
        <dbReference type="Rhea" id="RHEA:76160"/>
    </physiologicalReaction>
</comment>
<keyword evidence="3" id="KW-0997">Cell inner membrane</keyword>
<evidence type="ECO:0000313" key="13">
    <source>
        <dbReference type="EMBL" id="MDH7640742.1"/>
    </source>
</evidence>
<keyword evidence="12" id="KW-0479">Metal-binding</keyword>
<gene>
    <name evidence="12" type="primary">fluC</name>
    <name evidence="12" type="synonym">crcB</name>
    <name evidence="13" type="ORF">QGN17_18560</name>
</gene>
<keyword evidence="6 12" id="KW-0915">Sodium</keyword>
<dbReference type="Pfam" id="PF02537">
    <property type="entry name" value="CRCB"/>
    <property type="match status" value="1"/>
</dbReference>
<feature type="binding site" evidence="12">
    <location>
        <position position="75"/>
    </location>
    <ligand>
        <name>Na(+)</name>
        <dbReference type="ChEBI" id="CHEBI:29101"/>
        <note>structural</note>
    </ligand>
</feature>
<comment type="activity regulation">
    <text evidence="12">Na(+) is not transported, but it plays an essential structural role and its presence is essential for fluoride channel function.</text>
</comment>
<proteinExistence type="inferred from homology"/>
<keyword evidence="2 12" id="KW-1003">Cell membrane</keyword>
<reference evidence="13" key="1">
    <citation type="submission" date="2023-04" db="EMBL/GenBank/DDBJ databases">
        <title>Sphingomonas sp. MAHUQ-71 isolated from rice field.</title>
        <authorList>
            <person name="Huq M.A."/>
        </authorList>
    </citation>
    <scope>NUCLEOTIDE SEQUENCE</scope>
    <source>
        <strain evidence="13">MAHUQ-71</strain>
    </source>
</reference>
<evidence type="ECO:0000256" key="4">
    <source>
        <dbReference type="ARBA" id="ARBA00022692"/>
    </source>
</evidence>
<protein>
    <recommendedName>
        <fullName evidence="12">Fluoride-specific ion channel FluC</fullName>
    </recommendedName>
</protein>
<keyword evidence="9 12" id="KW-0407">Ion channel</keyword>
<evidence type="ECO:0000256" key="6">
    <source>
        <dbReference type="ARBA" id="ARBA00023053"/>
    </source>
</evidence>
<evidence type="ECO:0000256" key="10">
    <source>
        <dbReference type="ARBA" id="ARBA00035120"/>
    </source>
</evidence>
<keyword evidence="5 12" id="KW-1133">Transmembrane helix</keyword>
<evidence type="ECO:0000256" key="1">
    <source>
        <dbReference type="ARBA" id="ARBA00004651"/>
    </source>
</evidence>
<keyword evidence="7 12" id="KW-0406">Ion transport</keyword>
<keyword evidence="8 12" id="KW-0472">Membrane</keyword>
<dbReference type="HAMAP" id="MF_00454">
    <property type="entry name" value="FluC"/>
    <property type="match status" value="1"/>
</dbReference>
<evidence type="ECO:0000256" key="3">
    <source>
        <dbReference type="ARBA" id="ARBA00022519"/>
    </source>
</evidence>
<dbReference type="EMBL" id="JARYGZ010000004">
    <property type="protein sequence ID" value="MDH7640742.1"/>
    <property type="molecule type" value="Genomic_DNA"/>
</dbReference>
<feature type="transmembrane region" description="Helical" evidence="12">
    <location>
        <begin position="97"/>
        <end position="120"/>
    </location>
</feature>
<keyword evidence="12" id="KW-0813">Transport</keyword>
<evidence type="ECO:0000256" key="2">
    <source>
        <dbReference type="ARBA" id="ARBA00022475"/>
    </source>
</evidence>
<keyword evidence="14" id="KW-1185">Reference proteome</keyword>
<feature type="transmembrane region" description="Helical" evidence="12">
    <location>
        <begin position="37"/>
        <end position="55"/>
    </location>
</feature>
<comment type="subcellular location">
    <subcellularLocation>
        <location evidence="1 12">Cell membrane</location>
        <topology evidence="1 12">Multi-pass membrane protein</topology>
    </subcellularLocation>
</comment>
<organism evidence="13 14">
    <name type="scientific">Sphingomonas oryzagri</name>
    <dbReference type="NCBI Taxonomy" id="3042314"/>
    <lineage>
        <taxon>Bacteria</taxon>
        <taxon>Pseudomonadati</taxon>
        <taxon>Pseudomonadota</taxon>
        <taxon>Alphaproteobacteria</taxon>
        <taxon>Sphingomonadales</taxon>
        <taxon>Sphingomonadaceae</taxon>
        <taxon>Sphingomonas</taxon>
    </lineage>
</organism>
<dbReference type="RefSeq" id="WP_281046095.1">
    <property type="nucleotide sequence ID" value="NZ_JARYGZ010000004.1"/>
</dbReference>
<evidence type="ECO:0000256" key="11">
    <source>
        <dbReference type="ARBA" id="ARBA00035585"/>
    </source>
</evidence>
<dbReference type="Proteomes" id="UP001160625">
    <property type="component" value="Unassembled WGS sequence"/>
</dbReference>
<keyword evidence="4 12" id="KW-0812">Transmembrane</keyword>